<dbReference type="GO" id="GO:0043842">
    <property type="term" value="F:Kdo transferase activity"/>
    <property type="evidence" value="ECO:0007669"/>
    <property type="project" value="UniProtKB-EC"/>
</dbReference>
<dbReference type="RefSeq" id="WP_027010120.1">
    <property type="nucleotide sequence ID" value="NZ_CP091521.1"/>
</dbReference>
<evidence type="ECO:0000256" key="8">
    <source>
        <dbReference type="PIRSR" id="PIRSR639901-2"/>
    </source>
</evidence>
<dbReference type="PANTHER" id="PTHR42755">
    <property type="entry name" value="3-DEOXY-MANNO-OCTULOSONATE CYTIDYLYLTRANSFERASE"/>
    <property type="match status" value="1"/>
</dbReference>
<keyword evidence="9" id="KW-1003">Cell membrane</keyword>
<comment type="pathway">
    <text evidence="1 9">Bacterial outer membrane biogenesis; LPS core biosynthesis.</text>
</comment>
<dbReference type="AlphaFoldDB" id="A0ABD8B8H0"/>
<keyword evidence="9" id="KW-0448">Lipopolysaccharide biosynthesis</keyword>
<dbReference type="Proteomes" id="UP000831534">
    <property type="component" value="Chromosome"/>
</dbReference>
<dbReference type="KEGG" id="ckh:LVJ77_10320"/>
<keyword evidence="12" id="KW-1185">Reference proteome</keyword>
<evidence type="ECO:0000256" key="5">
    <source>
        <dbReference type="ARBA" id="ARBA00031445"/>
    </source>
</evidence>
<keyword evidence="11" id="KW-0328">Glycosyltransferase</keyword>
<comment type="subcellular location">
    <subcellularLocation>
        <location evidence="9">Cell membrane</location>
    </subcellularLocation>
</comment>
<feature type="active site" description="Proton acceptor" evidence="7">
    <location>
        <position position="60"/>
    </location>
</feature>
<evidence type="ECO:0000256" key="6">
    <source>
        <dbReference type="ARBA" id="ARBA00049183"/>
    </source>
</evidence>
<keyword evidence="9" id="KW-0472">Membrane</keyword>
<dbReference type="SUPFAM" id="SSF53756">
    <property type="entry name" value="UDP-Glycosyltransferase/glycogen phosphorylase"/>
    <property type="match status" value="1"/>
</dbReference>
<dbReference type="GO" id="GO:0009244">
    <property type="term" value="P:lipopolysaccharide core region biosynthetic process"/>
    <property type="evidence" value="ECO:0007669"/>
    <property type="project" value="UniProtKB-UniRule"/>
</dbReference>
<dbReference type="PANTHER" id="PTHR42755:SF1">
    <property type="entry name" value="3-DEOXY-D-MANNO-OCTULOSONIC ACID TRANSFERASE, MITOCHONDRIAL-RELATED"/>
    <property type="match status" value="1"/>
</dbReference>
<evidence type="ECO:0000313" key="11">
    <source>
        <dbReference type="EMBL" id="XHH50294.1"/>
    </source>
</evidence>
<evidence type="ECO:0000313" key="12">
    <source>
        <dbReference type="Proteomes" id="UP000831534"/>
    </source>
</evidence>
<proteinExistence type="inferred from homology"/>
<dbReference type="Gene3D" id="3.40.50.2000">
    <property type="entry name" value="Glycogen Phosphorylase B"/>
    <property type="match status" value="1"/>
</dbReference>
<keyword evidence="4 9" id="KW-0808">Transferase</keyword>
<feature type="domain" description="3-deoxy-D-manno-octulosonic-acid transferase N-terminal" evidence="10">
    <location>
        <begin position="33"/>
        <end position="208"/>
    </location>
</feature>
<dbReference type="InterPro" id="IPR038107">
    <property type="entry name" value="Glycos_transf_N_sf"/>
</dbReference>
<dbReference type="InterPro" id="IPR007507">
    <property type="entry name" value="Glycos_transf_N"/>
</dbReference>
<comment type="similarity">
    <text evidence="9">Belongs to the glycosyltransferase group 1 family.</text>
</comment>
<dbReference type="NCBIfam" id="NF004386">
    <property type="entry name" value="PRK05749.1-2"/>
    <property type="match status" value="1"/>
</dbReference>
<gene>
    <name evidence="11" type="primary">waaA</name>
    <name evidence="11" type="ORF">LVJ77_10320</name>
</gene>
<organism evidence="11 12">
    <name type="scientific">Conchiformibius kuhniae</name>
    <dbReference type="NCBI Taxonomy" id="211502"/>
    <lineage>
        <taxon>Bacteria</taxon>
        <taxon>Pseudomonadati</taxon>
        <taxon>Pseudomonadota</taxon>
        <taxon>Betaproteobacteria</taxon>
        <taxon>Neisseriales</taxon>
        <taxon>Neisseriaceae</taxon>
        <taxon>Conchiformibius</taxon>
    </lineage>
</organism>
<sequence>MIRHLYNALWYPAAPLLRRYLRRRARAAPAYAEHWGERFGAAHPQPVRDALWIHAVSVGETRAAQPLAAALRRYFPDAPLLLTQMTPTGRATAQALFPHAQCRYLPYDREDWVRRFVAEHRPRVGILMETELWPNLMHACAAAGVPLFLANARLSARSQRGYARIGALLRPALATLAGCYAQSEADEARLRDIGVLRTAVAGNTKFDIAPPDAAYALAQTFRQRIGARRVLVAGSTRHTETYDEAAEILRAWRQYAAPQDLLVVVPRHPERFDAVCETAAQLGLPVQRRSDHAPVCAGTRVWVGDSMGELFAYYLAADVVFVGGSLADTGCQNIIEPLACGKAVLFGTSTYNFQDACDKALAAGAARQIGSAAELVQTAAAWLDNPESCAPMRANAAAFVAAHQGAADRTAAAIARAVGAG</sequence>
<reference evidence="11 12" key="1">
    <citation type="journal article" date="2022" name="Res Sq">
        <title>Evolution of multicellular longitudinally dividing oral cavity symbionts (Neisseriaceae).</title>
        <authorList>
            <person name="Nyongesa S."/>
            <person name="Weber P."/>
            <person name="Bernet E."/>
            <person name="Pullido F."/>
            <person name="Nieckarz M."/>
            <person name="Delaby M."/>
            <person name="Nieves C."/>
            <person name="Viehboeck T."/>
            <person name="Krause N."/>
            <person name="Rivera-Millot A."/>
            <person name="Nakamura A."/>
            <person name="Vischer N."/>
            <person name="VanNieuwenhze M."/>
            <person name="Brun Y."/>
            <person name="Cava F."/>
            <person name="Bulgheresi S."/>
            <person name="Veyrier F."/>
        </authorList>
    </citation>
    <scope>NUCLEOTIDE SEQUENCE [LARGE SCALE GENOMIC DNA]</scope>
    <source>
        <strain evidence="11 12">17694</strain>
    </source>
</reference>
<evidence type="ECO:0000256" key="4">
    <source>
        <dbReference type="ARBA" id="ARBA00022679"/>
    </source>
</evidence>
<evidence type="ECO:0000256" key="3">
    <source>
        <dbReference type="ARBA" id="ARBA00019077"/>
    </source>
</evidence>
<evidence type="ECO:0000256" key="1">
    <source>
        <dbReference type="ARBA" id="ARBA00004713"/>
    </source>
</evidence>
<dbReference type="GO" id="GO:0005886">
    <property type="term" value="C:plasma membrane"/>
    <property type="evidence" value="ECO:0007669"/>
    <property type="project" value="UniProtKB-SubCell"/>
</dbReference>
<comment type="function">
    <text evidence="9">Involved in lipopolysaccharide (LPS) biosynthesis. Catalyzes the transfer of 3-deoxy-D-manno-octulosonate (Kdo) residue(s) from CMP-Kdo to lipid IV(A), the tetraacyldisaccharide-1,4'-bisphosphate precursor of lipid A.</text>
</comment>
<evidence type="ECO:0000259" key="10">
    <source>
        <dbReference type="Pfam" id="PF04413"/>
    </source>
</evidence>
<comment type="catalytic activity">
    <reaction evidence="6 9">
        <text>lipid IVA (E. coli) + CMP-3-deoxy-beta-D-manno-octulosonate = alpha-Kdo-(2-&gt;6)-lipid IVA (E. coli) + CMP + H(+)</text>
        <dbReference type="Rhea" id="RHEA:28066"/>
        <dbReference type="ChEBI" id="CHEBI:15378"/>
        <dbReference type="ChEBI" id="CHEBI:58603"/>
        <dbReference type="ChEBI" id="CHEBI:60364"/>
        <dbReference type="ChEBI" id="CHEBI:60377"/>
        <dbReference type="ChEBI" id="CHEBI:85987"/>
        <dbReference type="EC" id="2.4.99.12"/>
    </reaction>
</comment>
<name>A0ABD8B8H0_9NEIS</name>
<dbReference type="FunFam" id="3.40.50.11720:FF:000001">
    <property type="entry name" value="3-deoxy-D-manno-octulosonic acid transferase"/>
    <property type="match status" value="1"/>
</dbReference>
<dbReference type="EMBL" id="CP091521">
    <property type="protein sequence ID" value="XHH50294.1"/>
    <property type="molecule type" value="Genomic_DNA"/>
</dbReference>
<dbReference type="EC" id="2.4.99.12" evidence="2 9"/>
<protein>
    <recommendedName>
        <fullName evidence="3 9">3-deoxy-D-manno-octulosonic acid transferase</fullName>
        <shortName evidence="9">Kdo transferase</shortName>
        <ecNumber evidence="2 9">2.4.99.12</ecNumber>
    </recommendedName>
    <alternativeName>
        <fullName evidence="5 9">Lipid IV(A) 3-deoxy-D-manno-octulosonic acid transferase</fullName>
    </alternativeName>
</protein>
<dbReference type="Pfam" id="PF04413">
    <property type="entry name" value="Glycos_transf_N"/>
    <property type="match status" value="1"/>
</dbReference>
<feature type="site" description="Transition state stabilizer" evidence="8">
    <location>
        <position position="205"/>
    </location>
</feature>
<feature type="site" description="Transition state stabilizer" evidence="8">
    <location>
        <position position="129"/>
    </location>
</feature>
<evidence type="ECO:0000256" key="9">
    <source>
        <dbReference type="RuleBase" id="RU365103"/>
    </source>
</evidence>
<accession>A0ABD8B8H0</accession>
<dbReference type="Gene3D" id="3.40.50.11720">
    <property type="entry name" value="3-Deoxy-D-manno-octulosonic-acid transferase, N-terminal domain"/>
    <property type="match status" value="1"/>
</dbReference>
<evidence type="ECO:0000256" key="7">
    <source>
        <dbReference type="PIRSR" id="PIRSR639901-1"/>
    </source>
</evidence>
<evidence type="ECO:0000256" key="2">
    <source>
        <dbReference type="ARBA" id="ARBA00012621"/>
    </source>
</evidence>
<dbReference type="InterPro" id="IPR039901">
    <property type="entry name" value="Kdotransferase"/>
</dbReference>